<dbReference type="OrthoDB" id="252464at2"/>
<dbReference type="PANTHER" id="PTHR43798">
    <property type="entry name" value="MONOACYLGLYCEROL LIPASE"/>
    <property type="match status" value="1"/>
</dbReference>
<dbReference type="SUPFAM" id="SSF53474">
    <property type="entry name" value="alpha/beta-Hydrolases"/>
    <property type="match status" value="1"/>
</dbReference>
<evidence type="ECO:0000259" key="1">
    <source>
        <dbReference type="Pfam" id="PF00561"/>
    </source>
</evidence>
<dbReference type="InterPro" id="IPR029058">
    <property type="entry name" value="AB_hydrolase_fold"/>
</dbReference>
<dbReference type="PRINTS" id="PR00412">
    <property type="entry name" value="EPOXHYDRLASE"/>
</dbReference>
<evidence type="ECO:0000313" key="2">
    <source>
        <dbReference type="EMBL" id="REE92807.1"/>
    </source>
</evidence>
<dbReference type="Gene3D" id="3.40.50.1820">
    <property type="entry name" value="alpha/beta hydrolase"/>
    <property type="match status" value="1"/>
</dbReference>
<dbReference type="GO" id="GO:0003824">
    <property type="term" value="F:catalytic activity"/>
    <property type="evidence" value="ECO:0007669"/>
    <property type="project" value="InterPro"/>
</dbReference>
<accession>A0A3D9SDY9</accession>
<dbReference type="EMBL" id="QTTN01000003">
    <property type="protein sequence ID" value="REE92807.1"/>
    <property type="molecule type" value="Genomic_DNA"/>
</dbReference>
<protein>
    <submittedName>
        <fullName evidence="2">Pimeloyl-ACP methyl ester carboxylesterase</fullName>
    </submittedName>
</protein>
<proteinExistence type="predicted"/>
<evidence type="ECO:0000313" key="3">
    <source>
        <dbReference type="Proteomes" id="UP000256304"/>
    </source>
</evidence>
<organism evidence="2 3">
    <name type="scientific">Paenibacillus taihuensis</name>
    <dbReference type="NCBI Taxonomy" id="1156355"/>
    <lineage>
        <taxon>Bacteria</taxon>
        <taxon>Bacillati</taxon>
        <taxon>Bacillota</taxon>
        <taxon>Bacilli</taxon>
        <taxon>Bacillales</taxon>
        <taxon>Paenibacillaceae</taxon>
        <taxon>Paenibacillus</taxon>
    </lineage>
</organism>
<keyword evidence="3" id="KW-1185">Reference proteome</keyword>
<dbReference type="Pfam" id="PF00561">
    <property type="entry name" value="Abhydrolase_1"/>
    <property type="match status" value="1"/>
</dbReference>
<gene>
    <name evidence="2" type="ORF">A8990_103105</name>
</gene>
<dbReference type="InterPro" id="IPR000073">
    <property type="entry name" value="AB_hydrolase_1"/>
</dbReference>
<sequence>MTTKQLSLANEQVQLPNGQQLAYYDSGAGEQAKPVIVLLHGFCGSSAYWEEVVPALEKHGRVLVPDLRGHGRSSAPDESPYAMDEFAADLHALLEKLNIERIRLFGHSLGGYISLAFAEQHAEKLASFSLVHSTAKPDSEEAKGNRDKAAGALQENGIRPFVEGLVPKLFSPAHRDSMKQAVTHITEIGYEASASAAAATALGMKARPDRTAVLEQLDMPILLVAGSEDAVIAPANTFTIDGPLVTQVLLEGSGHMSMAESPAELAEALIAFINEI</sequence>
<dbReference type="Proteomes" id="UP000256304">
    <property type="component" value="Unassembled WGS sequence"/>
</dbReference>
<dbReference type="InterPro" id="IPR050266">
    <property type="entry name" value="AB_hydrolase_sf"/>
</dbReference>
<name>A0A3D9SDY9_9BACL</name>
<dbReference type="AlphaFoldDB" id="A0A3D9SDY9"/>
<feature type="domain" description="AB hydrolase-1" evidence="1">
    <location>
        <begin position="34"/>
        <end position="260"/>
    </location>
</feature>
<dbReference type="InterPro" id="IPR000639">
    <property type="entry name" value="Epox_hydrolase-like"/>
</dbReference>
<reference evidence="2 3" key="1">
    <citation type="submission" date="2018-08" db="EMBL/GenBank/DDBJ databases">
        <title>Genomic Encyclopedia of Type Strains, Phase III (KMG-III): the genomes of soil and plant-associated and newly described type strains.</title>
        <authorList>
            <person name="Whitman W."/>
        </authorList>
    </citation>
    <scope>NUCLEOTIDE SEQUENCE [LARGE SCALE GENOMIC DNA]</scope>
    <source>
        <strain evidence="2 3">CGMCC 1.10966</strain>
    </source>
</reference>
<comment type="caution">
    <text evidence="2">The sequence shown here is derived from an EMBL/GenBank/DDBJ whole genome shotgun (WGS) entry which is preliminary data.</text>
</comment>
<dbReference type="PANTHER" id="PTHR43798:SF20">
    <property type="entry name" value="2-SUCCINYL-6-HYDROXY-2,4-CYCLOHEXADIENE-1-CARBOXYLATE SYNTHASE-RELATED"/>
    <property type="match status" value="1"/>
</dbReference>
<dbReference type="PRINTS" id="PR00111">
    <property type="entry name" value="ABHYDROLASE"/>
</dbReference>
<dbReference type="GO" id="GO:0016020">
    <property type="term" value="C:membrane"/>
    <property type="evidence" value="ECO:0007669"/>
    <property type="project" value="TreeGrafter"/>
</dbReference>
<dbReference type="RefSeq" id="WP_116187726.1">
    <property type="nucleotide sequence ID" value="NZ_QTTN01000003.1"/>
</dbReference>